<protein>
    <submittedName>
        <fullName evidence="2">Uncharacterized protein</fullName>
    </submittedName>
</protein>
<evidence type="ECO:0000313" key="3">
    <source>
        <dbReference type="Proteomes" id="UP000186406"/>
    </source>
</evidence>
<evidence type="ECO:0000256" key="1">
    <source>
        <dbReference type="SAM" id="SignalP"/>
    </source>
</evidence>
<organism evidence="2 3">
    <name type="scientific">Pseudoxanthobacter soli DSM 19599</name>
    <dbReference type="NCBI Taxonomy" id="1123029"/>
    <lineage>
        <taxon>Bacteria</taxon>
        <taxon>Pseudomonadati</taxon>
        <taxon>Pseudomonadota</taxon>
        <taxon>Alphaproteobacteria</taxon>
        <taxon>Hyphomicrobiales</taxon>
        <taxon>Segnochrobactraceae</taxon>
        <taxon>Pseudoxanthobacter</taxon>
    </lineage>
</organism>
<gene>
    <name evidence="2" type="ORF">SAMN02745172_01688</name>
</gene>
<dbReference type="EMBL" id="FRXO01000003">
    <property type="protein sequence ID" value="SHO64375.1"/>
    <property type="molecule type" value="Genomic_DNA"/>
</dbReference>
<reference evidence="2 3" key="1">
    <citation type="submission" date="2016-12" db="EMBL/GenBank/DDBJ databases">
        <authorList>
            <person name="Song W.-J."/>
            <person name="Kurnit D.M."/>
        </authorList>
    </citation>
    <scope>NUCLEOTIDE SEQUENCE [LARGE SCALE GENOMIC DNA]</scope>
    <source>
        <strain evidence="2 3">DSM 19599</strain>
    </source>
</reference>
<sequence length="169" mass="16732">MSRDRLSSPKTRFAMRRLVLAVSLAAAAIVAAGPASAWVAYRGGGGAAWHTPYGGGAVWHGPTVVAGGAPHWGYYNGGYNAGAVAAAGAVGVATGAMIGAAAASHPVYVAPAPVVVAPAVPVIGASYGALPPGCLATPAYGTTYYACGGYYYRPYYGPSGVVYTVVPAP</sequence>
<accession>A0A1M7ZHJ2</accession>
<dbReference type="AlphaFoldDB" id="A0A1M7ZHJ2"/>
<evidence type="ECO:0000313" key="2">
    <source>
        <dbReference type="EMBL" id="SHO64375.1"/>
    </source>
</evidence>
<dbReference type="Proteomes" id="UP000186406">
    <property type="component" value="Unassembled WGS sequence"/>
</dbReference>
<proteinExistence type="predicted"/>
<feature type="chain" id="PRO_5013246701" evidence="1">
    <location>
        <begin position="38"/>
        <end position="169"/>
    </location>
</feature>
<keyword evidence="1" id="KW-0732">Signal</keyword>
<name>A0A1M7ZHJ2_9HYPH</name>
<keyword evidence="3" id="KW-1185">Reference proteome</keyword>
<feature type="signal peptide" evidence="1">
    <location>
        <begin position="1"/>
        <end position="37"/>
    </location>
</feature>